<evidence type="ECO:0000313" key="1">
    <source>
        <dbReference type="Proteomes" id="UP000887579"/>
    </source>
</evidence>
<reference evidence="2" key="1">
    <citation type="submission" date="2022-11" db="UniProtKB">
        <authorList>
            <consortium name="WormBaseParasite"/>
        </authorList>
    </citation>
    <scope>IDENTIFICATION</scope>
</reference>
<dbReference type="WBParaSite" id="ES5_v2.g13633.t1">
    <property type="protein sequence ID" value="ES5_v2.g13633.t1"/>
    <property type="gene ID" value="ES5_v2.g13633"/>
</dbReference>
<evidence type="ECO:0000313" key="2">
    <source>
        <dbReference type="WBParaSite" id="ES5_v2.g13633.t1"/>
    </source>
</evidence>
<organism evidence="1 2">
    <name type="scientific">Panagrolaimus sp. ES5</name>
    <dbReference type="NCBI Taxonomy" id="591445"/>
    <lineage>
        <taxon>Eukaryota</taxon>
        <taxon>Metazoa</taxon>
        <taxon>Ecdysozoa</taxon>
        <taxon>Nematoda</taxon>
        <taxon>Chromadorea</taxon>
        <taxon>Rhabditida</taxon>
        <taxon>Tylenchina</taxon>
        <taxon>Panagrolaimomorpha</taxon>
        <taxon>Panagrolaimoidea</taxon>
        <taxon>Panagrolaimidae</taxon>
        <taxon>Panagrolaimus</taxon>
    </lineage>
</organism>
<protein>
    <submittedName>
        <fullName evidence="2">Uncharacterized protein</fullName>
    </submittedName>
</protein>
<name>A0AC34F9U4_9BILA</name>
<proteinExistence type="predicted"/>
<dbReference type="Proteomes" id="UP000887579">
    <property type="component" value="Unplaced"/>
</dbReference>
<sequence length="664" mass="76812">MQRQKNELVRIQNLLLQPRNNFLVDEEKANDGLNLLEKSAEDISAVGLSKNETPEDENSENIFNEEEINLEINNDTWKPEFDNIMKETNLKILLEMFNDSKSKLRHIVLLQARELLKTKKNTVDEYIEAGFIPVFIECLTSEDTLLQMISLHALVFITSVATFDKKLIVDLNVIPPLILLLGSSNLVNRKRALGCINYLIEANWEYRDECFEMGFLQPFIKINNDDEILAAIVAETICNMCRFKCYPVSVKIAEQLLPILNKLYQSADPEILGNTFRAVFLLSDIFLQQKNIYLFMEYKFFENLLSFLNHTNQKIVYKALPAIIRFTSGTKEQTKLVVDTGVIPILIELIESSDDKIKELSLLALGNIALDKGAHCSQCIEYGLIPKMLKLISEESSPTQLRIKLGLISCLCQSNAYPVSIEIITELLPLLKQFIHHKDVKILRIITLIFYYIVGKRNSQMNQLLIENNIFKEVIPFLHHLDEYVQQYTSRMIINIVFGSPDDLQHVIDCGVIQYMEVLLNHENDEMQSRILFFLRKIMQDNKYVQVVVDANLIPIIIQHIKHENVQIQKNAVWAISNFAMGSKPCHMHHLQTKEFLDSYCHFLYCSETFITKRVLNGIFAILMKSYRNRSETCQKIIDNGGLDKIRDFNRNCTDEEIFLPPFR</sequence>
<accession>A0AC34F9U4</accession>